<dbReference type="SUPFAM" id="SSF52540">
    <property type="entry name" value="P-loop containing nucleoside triphosphate hydrolases"/>
    <property type="match status" value="1"/>
</dbReference>
<keyword evidence="4" id="KW-1185">Reference proteome</keyword>
<protein>
    <submittedName>
        <fullName evidence="3">Replication factor C large subunit</fullName>
    </submittedName>
</protein>
<dbReference type="Gene3D" id="3.40.50.300">
    <property type="entry name" value="P-loop containing nucleotide triphosphate hydrolases"/>
    <property type="match status" value="1"/>
</dbReference>
<proteinExistence type="predicted"/>
<dbReference type="InterPro" id="IPR027417">
    <property type="entry name" value="P-loop_NTPase"/>
</dbReference>
<dbReference type="InterPro" id="IPR003959">
    <property type="entry name" value="ATPase_AAA_core"/>
</dbReference>
<dbReference type="Gene3D" id="1.10.8.60">
    <property type="match status" value="1"/>
</dbReference>
<sequence length="401" mass="47162">MTHQIWSERHRPKKFTDLVFEDNIHIEIVRWLSMWKPGDYSILLTGPTGVGKTSLVHIMANMLGYNVVEYNASIERNHKIIKEIMSSSGQISLHNKKNLVLIDEIDGISSDVNFINQLVKESSRLTFPIIFTSNGFYNFSSKNIKIFNIKKPSLNNVRFGLKPILEKENIKIDNLKLDNLIKESNYDFRSIINTLQLKLPPNKNYVMIPNSFSVAIKVFKSNLKVTTPTNISYFDYLSILYSPMVHKLCFESYLKNISLANVNEISDANFYHEYLPAEYEFLCMDKYNKHCRRNDFENLELLKPLSIDKRIQTRFSPYVYYTEIRPFLKQITKIKIHEETVNYLKDVIKYYGKELFDDEWIVKVQGFRSIKSKKFKFTYKEGSSSAVKRDLKIIELLNRFK</sequence>
<dbReference type="PANTHER" id="PTHR23389:SF6">
    <property type="entry name" value="REPLICATION FACTOR C SUBUNIT 1"/>
    <property type="match status" value="1"/>
</dbReference>
<feature type="domain" description="AAA+ ATPase" evidence="2">
    <location>
        <begin position="38"/>
        <end position="153"/>
    </location>
</feature>
<comment type="caution">
    <text evidence="3">The sequence shown here is derived from an EMBL/GenBank/DDBJ whole genome shotgun (WGS) entry which is preliminary data.</text>
</comment>
<gene>
    <name evidence="3" type="primary">rfcL</name>
    <name evidence="3" type="ORF">TCON_0954</name>
</gene>
<dbReference type="Pfam" id="PF00004">
    <property type="entry name" value="AAA"/>
    <property type="match status" value="1"/>
</dbReference>
<dbReference type="Proteomes" id="UP001516464">
    <property type="component" value="Unassembled WGS sequence"/>
</dbReference>
<evidence type="ECO:0000313" key="3">
    <source>
        <dbReference type="EMBL" id="KAF7683841.1"/>
    </source>
</evidence>
<dbReference type="EMBL" id="SBIQ01000046">
    <property type="protein sequence ID" value="KAF7683841.1"/>
    <property type="molecule type" value="Genomic_DNA"/>
</dbReference>
<evidence type="ECO:0000259" key="2">
    <source>
        <dbReference type="SMART" id="SM00382"/>
    </source>
</evidence>
<keyword evidence="1" id="KW-0235">DNA replication</keyword>
<dbReference type="PANTHER" id="PTHR23389">
    <property type="entry name" value="CHROMOSOME TRANSMISSION FIDELITY FACTOR 18"/>
    <property type="match status" value="1"/>
</dbReference>
<dbReference type="CDD" id="cd00009">
    <property type="entry name" value="AAA"/>
    <property type="match status" value="1"/>
</dbReference>
<name>A0ABQ7I054_9MICR</name>
<dbReference type="SMART" id="SM00382">
    <property type="entry name" value="AAA"/>
    <property type="match status" value="1"/>
</dbReference>
<evidence type="ECO:0000313" key="4">
    <source>
        <dbReference type="Proteomes" id="UP001516464"/>
    </source>
</evidence>
<dbReference type="InterPro" id="IPR003593">
    <property type="entry name" value="AAA+_ATPase"/>
</dbReference>
<reference evidence="3 4" key="1">
    <citation type="submission" date="2019-01" db="EMBL/GenBank/DDBJ databases">
        <title>Genomes sequencing and comparative genomics of infectious freshwater microsporidia, Cucumispora dikerogammari and Thelohania contejeani.</title>
        <authorList>
            <person name="Cormier A."/>
            <person name="Giraud I."/>
            <person name="Wattier R."/>
            <person name="Teixeira M."/>
            <person name="Grandjean F."/>
            <person name="Rigaud T."/>
            <person name="Cordaux R."/>
        </authorList>
    </citation>
    <scope>NUCLEOTIDE SEQUENCE [LARGE SCALE GENOMIC DNA]</scope>
    <source>
        <strain evidence="3">T1</strain>
        <tissue evidence="3">Spores</tissue>
    </source>
</reference>
<evidence type="ECO:0000256" key="1">
    <source>
        <dbReference type="ARBA" id="ARBA00022705"/>
    </source>
</evidence>
<organism evidence="3 4">
    <name type="scientific">Astathelohania contejeani</name>
    <dbReference type="NCBI Taxonomy" id="164912"/>
    <lineage>
        <taxon>Eukaryota</taxon>
        <taxon>Fungi</taxon>
        <taxon>Fungi incertae sedis</taxon>
        <taxon>Microsporidia</taxon>
        <taxon>Astathelohaniidae</taxon>
        <taxon>Astathelohania</taxon>
    </lineage>
</organism>
<accession>A0ABQ7I054</accession>